<dbReference type="Gene3D" id="6.10.250.2080">
    <property type="match status" value="1"/>
</dbReference>
<dbReference type="GO" id="GO:0005886">
    <property type="term" value="C:plasma membrane"/>
    <property type="evidence" value="ECO:0007669"/>
    <property type="project" value="UniProtKB-SubCell"/>
</dbReference>
<dbReference type="Gene3D" id="3.40.1690.10">
    <property type="entry name" value="secretion proteins EscU"/>
    <property type="match status" value="1"/>
</dbReference>
<evidence type="ECO:0000313" key="11">
    <source>
        <dbReference type="Proteomes" id="UP001064262"/>
    </source>
</evidence>
<keyword evidence="11" id="KW-1185">Reference proteome</keyword>
<name>A0A9J6PPQ5_9GAMM</name>
<evidence type="ECO:0000256" key="7">
    <source>
        <dbReference type="ARBA" id="ARBA00023136"/>
    </source>
</evidence>
<dbReference type="RefSeq" id="WP_267143074.1">
    <property type="nucleotide sequence ID" value="NZ_JAODIL010000075.1"/>
</dbReference>
<comment type="subcellular location">
    <subcellularLocation>
        <location evidence="1">Cell membrane</location>
        <topology evidence="1">Multi-pass membrane protein</topology>
    </subcellularLocation>
</comment>
<evidence type="ECO:0000256" key="6">
    <source>
        <dbReference type="ARBA" id="ARBA00023026"/>
    </source>
</evidence>
<evidence type="ECO:0000256" key="1">
    <source>
        <dbReference type="ARBA" id="ARBA00004651"/>
    </source>
</evidence>
<dbReference type="NCBIfam" id="TIGR01404">
    <property type="entry name" value="FlhB_rel_III"/>
    <property type="match status" value="1"/>
</dbReference>
<reference evidence="10" key="1">
    <citation type="submission" date="2022-09" db="EMBL/GenBank/DDBJ databases">
        <title>Winslowiella arboricola sp. nov., isolated from bleeding cankers on broadleaf hosts.</title>
        <authorList>
            <person name="Brady C."/>
            <person name="Kaur S."/>
            <person name="Crampton B."/>
            <person name="Maddock D."/>
            <person name="Arnold D."/>
            <person name="Denman S."/>
        </authorList>
    </citation>
    <scope>NUCLEOTIDE SEQUENCE</scope>
    <source>
        <strain evidence="10">BAC 15a-03b</strain>
    </source>
</reference>
<comment type="caution">
    <text evidence="10">The sequence shown here is derived from an EMBL/GenBank/DDBJ whole genome shotgun (WGS) entry which is preliminary data.</text>
</comment>
<keyword evidence="3" id="KW-1003">Cell membrane</keyword>
<evidence type="ECO:0000256" key="4">
    <source>
        <dbReference type="ARBA" id="ARBA00022692"/>
    </source>
</evidence>
<feature type="transmembrane region" description="Helical" evidence="9">
    <location>
        <begin position="178"/>
        <end position="204"/>
    </location>
</feature>
<dbReference type="GO" id="GO:0009306">
    <property type="term" value="P:protein secretion"/>
    <property type="evidence" value="ECO:0007669"/>
    <property type="project" value="InterPro"/>
</dbReference>
<feature type="transmembrane region" description="Helical" evidence="9">
    <location>
        <begin position="135"/>
        <end position="153"/>
    </location>
</feature>
<evidence type="ECO:0000256" key="9">
    <source>
        <dbReference type="SAM" id="Phobius"/>
    </source>
</evidence>
<dbReference type="PANTHER" id="PTHR30531">
    <property type="entry name" value="FLAGELLAR BIOSYNTHETIC PROTEIN FLHB"/>
    <property type="match status" value="1"/>
</dbReference>
<proteinExistence type="inferred from homology"/>
<evidence type="ECO:0000256" key="3">
    <source>
        <dbReference type="ARBA" id="ARBA00022475"/>
    </source>
</evidence>
<gene>
    <name evidence="10" type="ORF">N5923_09205</name>
</gene>
<dbReference type="SUPFAM" id="SSF160544">
    <property type="entry name" value="EscU C-terminal domain-like"/>
    <property type="match status" value="1"/>
</dbReference>
<protein>
    <submittedName>
        <fullName evidence="10">EscU/YscU/HrcU family type III secretion system export apparatus switch protein</fullName>
    </submittedName>
</protein>
<dbReference type="PRINTS" id="PR00950">
    <property type="entry name" value="TYPE3IMSPROT"/>
</dbReference>
<accession>A0A9J6PPQ5</accession>
<keyword evidence="7 9" id="KW-0472">Membrane</keyword>
<dbReference type="InterPro" id="IPR006135">
    <property type="entry name" value="T3SS_substrate_exporter"/>
</dbReference>
<dbReference type="Pfam" id="PF01312">
    <property type="entry name" value="Bac_export_2"/>
    <property type="match status" value="1"/>
</dbReference>
<organism evidence="10 11">
    <name type="scientific">Winslowiella arboricola</name>
    <dbReference type="NCBI Taxonomy" id="2978220"/>
    <lineage>
        <taxon>Bacteria</taxon>
        <taxon>Pseudomonadati</taxon>
        <taxon>Pseudomonadota</taxon>
        <taxon>Gammaproteobacteria</taxon>
        <taxon>Enterobacterales</taxon>
        <taxon>Erwiniaceae</taxon>
        <taxon>Winslowiella</taxon>
    </lineage>
</organism>
<comment type="similarity">
    <text evidence="2">Belongs to the type III secretion exporter family.</text>
</comment>
<feature type="transmembrane region" description="Helical" evidence="9">
    <location>
        <begin position="70"/>
        <end position="95"/>
    </location>
</feature>
<dbReference type="AlphaFoldDB" id="A0A9J6PPQ5"/>
<feature type="region of interest" description="Disordered" evidence="8">
    <location>
        <begin position="346"/>
        <end position="372"/>
    </location>
</feature>
<evidence type="ECO:0000256" key="2">
    <source>
        <dbReference type="ARBA" id="ARBA00010690"/>
    </source>
</evidence>
<sequence length="372" mass="42712">MSTSKTEKPTEKKKRDAAKKGQTFKGKDLIITCLTLVGIEVVLNFTSLRAFSDLLQMVVERQYHFTLHGYILQCVWYGLKILLPVLALCIAAAFLPGVLQTGMRLATKIFKLNFSALNPIKGFKKIFNLRNLKDLIKVMLYLACFVFATLIFWQENRALIISLVYAEPDRLFKVWGELMHSLLLIFIACILTIILIDCVAEYLLYIKELKMDKKEVDRESKEINGNPEIKKKRKSLHQELLSEETKNDIKKSNVIIANPQHIAVGIYLNTEIAPIPFISILEKNQRALAVRRYAEKVGVPVVENVRLAREIYHTHQKYTFISLGMFSEVMEILVWLRQVERKWPAENSVSNETARMPEQPSGSHTDGDERSL</sequence>
<keyword evidence="5 9" id="KW-1133">Transmembrane helix</keyword>
<dbReference type="Proteomes" id="UP001064262">
    <property type="component" value="Unassembled WGS sequence"/>
</dbReference>
<dbReference type="EMBL" id="JAODIM010000039">
    <property type="protein sequence ID" value="MCU5777669.1"/>
    <property type="molecule type" value="Genomic_DNA"/>
</dbReference>
<dbReference type="NCBIfam" id="NF006017">
    <property type="entry name" value="PRK08156.1"/>
    <property type="match status" value="1"/>
</dbReference>
<dbReference type="InterPro" id="IPR029025">
    <property type="entry name" value="T3SS_substrate_exporter_C"/>
</dbReference>
<feature type="transmembrane region" description="Helical" evidence="9">
    <location>
        <begin position="29"/>
        <end position="50"/>
    </location>
</feature>
<dbReference type="InterPro" id="IPR006307">
    <property type="entry name" value="BsaZ-like"/>
</dbReference>
<evidence type="ECO:0000256" key="5">
    <source>
        <dbReference type="ARBA" id="ARBA00022989"/>
    </source>
</evidence>
<keyword evidence="6" id="KW-0843">Virulence</keyword>
<evidence type="ECO:0000313" key="10">
    <source>
        <dbReference type="EMBL" id="MCU5777669.1"/>
    </source>
</evidence>
<evidence type="ECO:0000256" key="8">
    <source>
        <dbReference type="SAM" id="MobiDB-lite"/>
    </source>
</evidence>
<keyword evidence="4 9" id="KW-0812">Transmembrane</keyword>
<dbReference type="PANTHER" id="PTHR30531:SF14">
    <property type="entry name" value="SURFACE PRESENTATION OF ANTIGENS PROTEIN SPAS"/>
    <property type="match status" value="1"/>
</dbReference>